<dbReference type="InterPro" id="IPR011598">
    <property type="entry name" value="bHLH_dom"/>
</dbReference>
<dbReference type="InterPro" id="IPR036638">
    <property type="entry name" value="HLH_DNA-bd_sf"/>
</dbReference>
<keyword evidence="5" id="KW-0175">Coiled coil</keyword>
<comment type="caution">
    <text evidence="8">The sequence shown here is derived from an EMBL/GenBank/DDBJ whole genome shotgun (WGS) entry which is preliminary data.</text>
</comment>
<dbReference type="SUPFAM" id="SSF47459">
    <property type="entry name" value="HLH, helix-loop-helix DNA-binding domain"/>
    <property type="match status" value="1"/>
</dbReference>
<dbReference type="AlphaFoldDB" id="A0AAE0A698"/>
<dbReference type="EMBL" id="JANJYJ010000006">
    <property type="protein sequence ID" value="KAK3204138.1"/>
    <property type="molecule type" value="Genomic_DNA"/>
</dbReference>
<feature type="domain" description="BHLH" evidence="7">
    <location>
        <begin position="35"/>
        <end position="89"/>
    </location>
</feature>
<dbReference type="GO" id="GO:0000981">
    <property type="term" value="F:DNA-binding transcription factor activity, RNA polymerase II-specific"/>
    <property type="evidence" value="ECO:0007669"/>
    <property type="project" value="TreeGrafter"/>
</dbReference>
<dbReference type="Proteomes" id="UP001281410">
    <property type="component" value="Unassembled WGS sequence"/>
</dbReference>
<dbReference type="GO" id="GO:0090575">
    <property type="term" value="C:RNA polymerase II transcription regulator complex"/>
    <property type="evidence" value="ECO:0007669"/>
    <property type="project" value="TreeGrafter"/>
</dbReference>
<keyword evidence="2" id="KW-0805">Transcription regulation</keyword>
<keyword evidence="9" id="KW-1185">Reference proteome</keyword>
<evidence type="ECO:0000256" key="3">
    <source>
        <dbReference type="ARBA" id="ARBA00023163"/>
    </source>
</evidence>
<dbReference type="Gene3D" id="4.10.280.10">
    <property type="entry name" value="Helix-loop-helix DNA-binding domain"/>
    <property type="match status" value="1"/>
</dbReference>
<comment type="subcellular location">
    <subcellularLocation>
        <location evidence="1">Nucleus</location>
    </subcellularLocation>
</comment>
<dbReference type="GO" id="GO:0000977">
    <property type="term" value="F:RNA polymerase II transcription regulatory region sequence-specific DNA binding"/>
    <property type="evidence" value="ECO:0007669"/>
    <property type="project" value="TreeGrafter"/>
</dbReference>
<evidence type="ECO:0000256" key="5">
    <source>
        <dbReference type="SAM" id="Coils"/>
    </source>
</evidence>
<feature type="region of interest" description="Disordered" evidence="6">
    <location>
        <begin position="20"/>
        <end position="41"/>
    </location>
</feature>
<dbReference type="InterPro" id="IPR015660">
    <property type="entry name" value="MASH1/Ascl1a-like"/>
</dbReference>
<protein>
    <recommendedName>
        <fullName evidence="7">BHLH domain-containing protein</fullName>
    </recommendedName>
</protein>
<accession>A0AAE0A698</accession>
<keyword evidence="4" id="KW-0539">Nucleus</keyword>
<keyword evidence="3" id="KW-0804">Transcription</keyword>
<evidence type="ECO:0000313" key="8">
    <source>
        <dbReference type="EMBL" id="KAK3204138.1"/>
    </source>
</evidence>
<gene>
    <name evidence="8" type="ORF">Dsin_018184</name>
</gene>
<evidence type="ECO:0000256" key="4">
    <source>
        <dbReference type="ARBA" id="ARBA00023242"/>
    </source>
</evidence>
<sequence length="212" mass="24147">MDHHNDQHPPLNLSVAFEMENDDNNNNHNPSSSSSSRTDRKTIERNRRNQMKFLYNHLNSLVPHQTPTLQEATSLPDQLEEAANYIKRLQIKLERMKEKKDRLIMGTDRSMISETETTAMAVPELMMKSPHIEIHEKGSALEVVLITGLDFQFMFSETIRLLHEEGAEIVNASFSVVNDTVFHTIHSKVGDSGLSDHGAARISERLKKLVYA</sequence>
<evidence type="ECO:0000313" key="9">
    <source>
        <dbReference type="Proteomes" id="UP001281410"/>
    </source>
</evidence>
<evidence type="ECO:0000256" key="1">
    <source>
        <dbReference type="ARBA" id="ARBA00004123"/>
    </source>
</evidence>
<evidence type="ECO:0000256" key="2">
    <source>
        <dbReference type="ARBA" id="ARBA00023015"/>
    </source>
</evidence>
<proteinExistence type="predicted"/>
<name>A0AAE0A698_9ROSI</name>
<dbReference type="PROSITE" id="PS50888">
    <property type="entry name" value="BHLH"/>
    <property type="match status" value="1"/>
</dbReference>
<reference evidence="8" key="1">
    <citation type="journal article" date="2023" name="Plant J.">
        <title>Genome sequences and population genomics provide insights into the demographic history, inbreeding, and mutation load of two 'living fossil' tree species of Dipteronia.</title>
        <authorList>
            <person name="Feng Y."/>
            <person name="Comes H.P."/>
            <person name="Chen J."/>
            <person name="Zhu S."/>
            <person name="Lu R."/>
            <person name="Zhang X."/>
            <person name="Li P."/>
            <person name="Qiu J."/>
            <person name="Olsen K.M."/>
            <person name="Qiu Y."/>
        </authorList>
    </citation>
    <scope>NUCLEOTIDE SEQUENCE</scope>
    <source>
        <strain evidence="8">NBL</strain>
    </source>
</reference>
<dbReference type="Pfam" id="PF00010">
    <property type="entry name" value="HLH"/>
    <property type="match status" value="1"/>
</dbReference>
<dbReference type="PANTHER" id="PTHR13935">
    <property type="entry name" value="ACHAETE-SCUTE TRANSCRIPTION FACTOR-RELATED"/>
    <property type="match status" value="1"/>
</dbReference>
<feature type="coiled-coil region" evidence="5">
    <location>
        <begin position="79"/>
        <end position="106"/>
    </location>
</feature>
<dbReference type="GO" id="GO:0046983">
    <property type="term" value="F:protein dimerization activity"/>
    <property type="evidence" value="ECO:0007669"/>
    <property type="project" value="InterPro"/>
</dbReference>
<organism evidence="8 9">
    <name type="scientific">Dipteronia sinensis</name>
    <dbReference type="NCBI Taxonomy" id="43782"/>
    <lineage>
        <taxon>Eukaryota</taxon>
        <taxon>Viridiplantae</taxon>
        <taxon>Streptophyta</taxon>
        <taxon>Embryophyta</taxon>
        <taxon>Tracheophyta</taxon>
        <taxon>Spermatophyta</taxon>
        <taxon>Magnoliopsida</taxon>
        <taxon>eudicotyledons</taxon>
        <taxon>Gunneridae</taxon>
        <taxon>Pentapetalae</taxon>
        <taxon>rosids</taxon>
        <taxon>malvids</taxon>
        <taxon>Sapindales</taxon>
        <taxon>Sapindaceae</taxon>
        <taxon>Hippocastanoideae</taxon>
        <taxon>Acereae</taxon>
        <taxon>Dipteronia</taxon>
    </lineage>
</organism>
<evidence type="ECO:0000256" key="6">
    <source>
        <dbReference type="SAM" id="MobiDB-lite"/>
    </source>
</evidence>
<feature type="compositionally biased region" description="Low complexity" evidence="6">
    <location>
        <begin position="24"/>
        <end position="36"/>
    </location>
</feature>
<evidence type="ECO:0000259" key="7">
    <source>
        <dbReference type="PROSITE" id="PS50888"/>
    </source>
</evidence>
<dbReference type="PANTHER" id="PTHR13935:SF90">
    <property type="entry name" value="TRANSCRIPTION FACTOR BHLH162"/>
    <property type="match status" value="1"/>
</dbReference>